<evidence type="ECO:0000313" key="3">
    <source>
        <dbReference type="Proteomes" id="UP000274556"/>
    </source>
</evidence>
<proteinExistence type="predicted"/>
<sequence>MATLTVTPANAYEGGNITFTLVFNPTELTPESKDRVFDSCFRIRIKDTSLEPSEVSATSPKRLEANQKRLTWDLPTAGLAEGSYEAVAQVATDDNCDEVTESDWTERTLPVKRFSILGAPISTRTFLQRAATNETNDQGLWALIRNRTNALGFERYRAFIDRLFCTPDDIELKQVRDRLGNLPQLSLHGPYAYSVLKLATQVFLTLEAGMIARASPWDPPDTTTDAGMIRDRNWGGKGLLDSGSEQSERYRLNDPGATFADLERRLGQYVGAGTPVLPYLDRIVRALGSFSPGNAAEFEDHCQSVLLHRFSNPSLLELIWSYWHEEGMVAQTMNAIVLRFQNQRSGAVDPLAELELDPLRPLNNLLWGYVQDENNRLTVRRRAFEYDHHYGVKLVGRAVPELQTADSRSKFIEAFHNLLYRTAIFYREDADTTIIADAFPLLNALKDVHLLLAEGAHNQYGDLPWTSRAEMLTEQWLLARPEMREFLRGRHMVPYQEAWMGAVDAMKKLQGWGDTTITHFNELAVDGERILLSIRFGDWSDLDNTEEQARNWARYWKPEIQRYLYGYLAVTGVDLMADITDHREAATRYLQPSTLLAQRLASQPRRGVLPAPAGVAMLPAGARRSGASVPVLPAAVPRQRRED</sequence>
<evidence type="ECO:0000256" key="1">
    <source>
        <dbReference type="SAM" id="MobiDB-lite"/>
    </source>
</evidence>
<name>A0A495V8M1_9GAMM</name>
<gene>
    <name evidence="2" type="ORF">BDD21_2269</name>
</gene>
<comment type="caution">
    <text evidence="2">The sequence shown here is derived from an EMBL/GenBank/DDBJ whole genome shotgun (WGS) entry which is preliminary data.</text>
</comment>
<keyword evidence="3" id="KW-1185">Reference proteome</keyword>
<evidence type="ECO:0000313" key="2">
    <source>
        <dbReference type="EMBL" id="RKT44865.1"/>
    </source>
</evidence>
<feature type="region of interest" description="Disordered" evidence="1">
    <location>
        <begin position="623"/>
        <end position="643"/>
    </location>
</feature>
<accession>A0A495V8M1</accession>
<dbReference type="EMBL" id="RBXL01000001">
    <property type="protein sequence ID" value="RKT44865.1"/>
    <property type="molecule type" value="Genomic_DNA"/>
</dbReference>
<reference evidence="2 3" key="1">
    <citation type="submission" date="2018-10" db="EMBL/GenBank/DDBJ databases">
        <title>Genomic Encyclopedia of Archaeal and Bacterial Type Strains, Phase II (KMG-II): from individual species to whole genera.</title>
        <authorList>
            <person name="Goeker M."/>
        </authorList>
    </citation>
    <scope>NUCLEOTIDE SEQUENCE [LARGE SCALE GENOMIC DNA]</scope>
    <source>
        <strain evidence="2 3">DSM 235</strain>
    </source>
</reference>
<dbReference type="OrthoDB" id="5483139at2"/>
<dbReference type="Proteomes" id="UP000274556">
    <property type="component" value="Unassembled WGS sequence"/>
</dbReference>
<dbReference type="AlphaFoldDB" id="A0A495V8M1"/>
<dbReference type="RefSeq" id="WP_120797243.1">
    <property type="nucleotide sequence ID" value="NZ_RBXL01000001.1"/>
</dbReference>
<organism evidence="2 3">
    <name type="scientific">Thiocapsa rosea</name>
    <dbReference type="NCBI Taxonomy" id="69360"/>
    <lineage>
        <taxon>Bacteria</taxon>
        <taxon>Pseudomonadati</taxon>
        <taxon>Pseudomonadota</taxon>
        <taxon>Gammaproteobacteria</taxon>
        <taxon>Chromatiales</taxon>
        <taxon>Chromatiaceae</taxon>
        <taxon>Thiocapsa</taxon>
    </lineage>
</organism>
<protein>
    <submittedName>
        <fullName evidence="2">Uncharacterized protein</fullName>
    </submittedName>
</protein>